<dbReference type="SUPFAM" id="SSF117070">
    <property type="entry name" value="LEA14-like"/>
    <property type="match status" value="1"/>
</dbReference>
<keyword evidence="1" id="KW-1133">Transmembrane helix</keyword>
<keyword evidence="3" id="KW-1185">Reference proteome</keyword>
<comment type="caution">
    <text evidence="2">The sequence shown here is derived from an EMBL/GenBank/DDBJ whole genome shotgun (WGS) entry which is preliminary data.</text>
</comment>
<evidence type="ECO:0000313" key="3">
    <source>
        <dbReference type="Proteomes" id="UP000223968"/>
    </source>
</evidence>
<evidence type="ECO:0000313" key="2">
    <source>
        <dbReference type="EMBL" id="PGH18101.1"/>
    </source>
</evidence>
<name>A0A2B7YAL6_9EURO</name>
<keyword evidence="1" id="KW-0812">Transmembrane</keyword>
<feature type="transmembrane region" description="Helical" evidence="1">
    <location>
        <begin position="6"/>
        <end position="26"/>
    </location>
</feature>
<feature type="transmembrane region" description="Helical" evidence="1">
    <location>
        <begin position="194"/>
        <end position="221"/>
    </location>
</feature>
<keyword evidence="1" id="KW-0472">Membrane</keyword>
<sequence>MILTALSFLARLGVLAASVIVLGLGATFIQNRAWNADFLIYIEVLAALSVLGSLVPPYPNFLYDLLWALAWAVASIFALIIQFFESDCYGFRSNGKINCATYKAGTAFAFLCMFAWLASAFFGGLRILAVIFDVRSFTNRPLYIGEGDRSQEELETDPKSKGKELDGKIEAVLPEEETKKKKKKKVKGFENSHVASYFICYGILGVVLLAAGIPLLFIYAAPAFGRYMIDRTPIPDVNVTLENPTNDSIAFSIVTNVRVPDTLKVSIDPMHVEFFLEDTQPDITPIVTVDLPKLTFSSNEKLQLVDQTLKLGNLDEFARLIEQVAYKPTFRIAGRARTKVRIPPIPTTWIDIFKVAELPAFNNFPQIDIKRFGVQPPDADGYNVVGEVDVVNPSPASVTLGDVTLVVLVGDVQLGRAFVAVNDIVPGNNSFFVKGMVDIGNVEDNINSIIITEVPYLKQGLIMASASGESVVYQGQHLQYWEKAFQTIKVSATRPVKPLLMSAVDNSLGSVMGVSDYDGFVGNVVSSLVDTVLKTINDLPADGVEKYADSLTSVAKLVLRILTLLGFI</sequence>
<dbReference type="GO" id="GO:0000329">
    <property type="term" value="C:fungal-type vacuole membrane"/>
    <property type="evidence" value="ECO:0007669"/>
    <property type="project" value="InterPro"/>
</dbReference>
<dbReference type="Proteomes" id="UP000223968">
    <property type="component" value="Unassembled WGS sequence"/>
</dbReference>
<reference evidence="2 3" key="1">
    <citation type="submission" date="2017-10" db="EMBL/GenBank/DDBJ databases">
        <title>Comparative genomics in systemic dimorphic fungi from Ajellomycetaceae.</title>
        <authorList>
            <person name="Munoz J.F."/>
            <person name="Mcewen J.G."/>
            <person name="Clay O.K."/>
            <person name="Cuomo C.A."/>
        </authorList>
    </citation>
    <scope>NUCLEOTIDE SEQUENCE [LARGE SCALE GENOMIC DNA]</scope>
    <source>
        <strain evidence="2 3">UAMH5409</strain>
    </source>
</reference>
<dbReference type="InterPro" id="IPR046368">
    <property type="entry name" value="Tag1"/>
</dbReference>
<dbReference type="InterPro" id="IPR022185">
    <property type="entry name" value="DUF3712"/>
</dbReference>
<feature type="transmembrane region" description="Helical" evidence="1">
    <location>
        <begin position="65"/>
        <end position="84"/>
    </location>
</feature>
<feature type="transmembrane region" description="Helical" evidence="1">
    <location>
        <begin position="38"/>
        <end position="59"/>
    </location>
</feature>
<organism evidence="2 3">
    <name type="scientific">Helicocarpus griseus UAMH5409</name>
    <dbReference type="NCBI Taxonomy" id="1447875"/>
    <lineage>
        <taxon>Eukaryota</taxon>
        <taxon>Fungi</taxon>
        <taxon>Dikarya</taxon>
        <taxon>Ascomycota</taxon>
        <taxon>Pezizomycotina</taxon>
        <taxon>Eurotiomycetes</taxon>
        <taxon>Eurotiomycetidae</taxon>
        <taxon>Onygenales</taxon>
        <taxon>Ajellomycetaceae</taxon>
        <taxon>Helicocarpus</taxon>
    </lineage>
</organism>
<dbReference type="EMBL" id="PDNB01000006">
    <property type="protein sequence ID" value="PGH18101.1"/>
    <property type="molecule type" value="Genomic_DNA"/>
</dbReference>
<gene>
    <name evidence="2" type="ORF">AJ79_00729</name>
</gene>
<dbReference type="PANTHER" id="PTHR35895:SF2">
    <property type="match status" value="1"/>
</dbReference>
<proteinExistence type="predicted"/>
<evidence type="ECO:0008006" key="4">
    <source>
        <dbReference type="Google" id="ProtNLM"/>
    </source>
</evidence>
<dbReference type="Pfam" id="PF12505">
    <property type="entry name" value="DUF3712"/>
    <property type="match status" value="1"/>
</dbReference>
<dbReference type="PANTHER" id="PTHR35895">
    <property type="entry name" value="CHROMOSOME 16, WHOLE GENOME SHOTGUN SEQUENCE"/>
    <property type="match status" value="1"/>
</dbReference>
<evidence type="ECO:0000256" key="1">
    <source>
        <dbReference type="SAM" id="Phobius"/>
    </source>
</evidence>
<accession>A0A2B7YAL6</accession>
<dbReference type="OrthoDB" id="10039566at2759"/>
<feature type="transmembrane region" description="Helical" evidence="1">
    <location>
        <begin position="105"/>
        <end position="132"/>
    </location>
</feature>
<protein>
    <recommendedName>
        <fullName evidence="4">MARVEL domain-containing protein</fullName>
    </recommendedName>
</protein>
<dbReference type="AlphaFoldDB" id="A0A2B7YAL6"/>